<dbReference type="InterPro" id="IPR000683">
    <property type="entry name" value="Gfo/Idh/MocA-like_OxRdtase_N"/>
</dbReference>
<organism evidence="4 5">
    <name type="scientific">Cohnella hongkongensis</name>
    <dbReference type="NCBI Taxonomy" id="178337"/>
    <lineage>
        <taxon>Bacteria</taxon>
        <taxon>Bacillati</taxon>
        <taxon>Bacillota</taxon>
        <taxon>Bacilli</taxon>
        <taxon>Bacillales</taxon>
        <taxon>Paenibacillaceae</taxon>
        <taxon>Cohnella</taxon>
    </lineage>
</organism>
<accession>A0ABV9F7V9</accession>
<dbReference type="SUPFAM" id="SSF55347">
    <property type="entry name" value="Glyceraldehyde-3-phosphate dehydrogenase-like, C-terminal domain"/>
    <property type="match status" value="1"/>
</dbReference>
<dbReference type="EMBL" id="JBHSEP010000001">
    <property type="protein sequence ID" value="MFC4597115.1"/>
    <property type="molecule type" value="Genomic_DNA"/>
</dbReference>
<dbReference type="PANTHER" id="PTHR43377:SF2">
    <property type="entry name" value="BINDING ROSSMANN FOLD OXIDOREDUCTASE, PUTATIVE (AFU_ORTHOLOGUE AFUA_4G00560)-RELATED"/>
    <property type="match status" value="1"/>
</dbReference>
<feature type="domain" description="Gfo/Idh/MocA-like oxidoreductase C-terminal" evidence="3">
    <location>
        <begin position="135"/>
        <end position="407"/>
    </location>
</feature>
<dbReference type="PANTHER" id="PTHR43377">
    <property type="entry name" value="BILIVERDIN REDUCTASE A"/>
    <property type="match status" value="1"/>
</dbReference>
<dbReference type="Pfam" id="PF01408">
    <property type="entry name" value="GFO_IDH_MocA"/>
    <property type="match status" value="1"/>
</dbReference>
<reference evidence="5" key="1">
    <citation type="journal article" date="2019" name="Int. J. Syst. Evol. Microbiol.">
        <title>The Global Catalogue of Microorganisms (GCM) 10K type strain sequencing project: providing services to taxonomists for standard genome sequencing and annotation.</title>
        <authorList>
            <consortium name="The Broad Institute Genomics Platform"/>
            <consortium name="The Broad Institute Genome Sequencing Center for Infectious Disease"/>
            <person name="Wu L."/>
            <person name="Ma J."/>
        </authorList>
    </citation>
    <scope>NUCLEOTIDE SEQUENCE [LARGE SCALE GENOMIC DNA]</scope>
    <source>
        <strain evidence="5">CCUG 49571</strain>
    </source>
</reference>
<evidence type="ECO:0000256" key="1">
    <source>
        <dbReference type="ARBA" id="ARBA00010928"/>
    </source>
</evidence>
<dbReference type="SUPFAM" id="SSF51735">
    <property type="entry name" value="NAD(P)-binding Rossmann-fold domains"/>
    <property type="match status" value="1"/>
</dbReference>
<comment type="caution">
    <text evidence="4">The sequence shown here is derived from an EMBL/GenBank/DDBJ whole genome shotgun (WGS) entry which is preliminary data.</text>
</comment>
<evidence type="ECO:0000313" key="4">
    <source>
        <dbReference type="EMBL" id="MFC4597115.1"/>
    </source>
</evidence>
<dbReference type="InterPro" id="IPR004104">
    <property type="entry name" value="Gfo/Idh/MocA-like_OxRdtase_C"/>
</dbReference>
<feature type="domain" description="Gfo/Idh/MocA-like oxidoreductase N-terminal" evidence="2">
    <location>
        <begin position="4"/>
        <end position="122"/>
    </location>
</feature>
<evidence type="ECO:0000259" key="3">
    <source>
        <dbReference type="Pfam" id="PF02894"/>
    </source>
</evidence>
<evidence type="ECO:0000313" key="5">
    <source>
        <dbReference type="Proteomes" id="UP001596028"/>
    </source>
</evidence>
<name>A0ABV9F7V9_9BACL</name>
<protein>
    <submittedName>
        <fullName evidence="4">Gfo/Idh/MocA family protein</fullName>
    </submittedName>
</protein>
<dbReference type="RefSeq" id="WP_378091905.1">
    <property type="nucleotide sequence ID" value="NZ_JBHSEP010000001.1"/>
</dbReference>
<gene>
    <name evidence="4" type="ORF">ACFO3S_02590</name>
</gene>
<evidence type="ECO:0000259" key="2">
    <source>
        <dbReference type="Pfam" id="PF01408"/>
    </source>
</evidence>
<dbReference type="Gene3D" id="3.30.360.10">
    <property type="entry name" value="Dihydrodipicolinate Reductase, domain 2"/>
    <property type="match status" value="1"/>
</dbReference>
<dbReference type="Gene3D" id="3.40.50.720">
    <property type="entry name" value="NAD(P)-binding Rossmann-like Domain"/>
    <property type="match status" value="1"/>
</dbReference>
<comment type="similarity">
    <text evidence="1">Belongs to the Gfo/Idh/MocA family.</text>
</comment>
<sequence length="421" mass="46688">MTLKLALIGAGQRGMIYSSSASRRAEIVAVVEPDEKRRQAAAEKFRIASERQYATVEEFFLPGKIADAVIISSMDRDHFEQTMRALDLGYDILLEKPISPSPQECVQIQQKANEKGCKVTVCHVLRYTNFFSELKSIIDSGELGKVVTIQHNENIGNFHMAHSFVRGNWRRSDLSSPLIMQKSCHDMDILAWLAGSDAKRISSYGELVFFKEENAPAGSSDRCLTCAAAPDCRFDVRKTYLPIAGSWPATVVSEDQSEEGLLKALETGPYGKCVFRSDNDVCDHQVSIIEFKNGVKVTFHLSAFTNKMHRTIKIMCEHGEIRGDDSQNLIEVTRFASNMAEAVEQRVIRPASVSGGHNGGDEGLINDFLNELERGGSDSKSSIDQSVESHIMAYAAEKARVTGTVVDMDRLKQELREAVLA</sequence>
<dbReference type="Pfam" id="PF02894">
    <property type="entry name" value="GFO_IDH_MocA_C"/>
    <property type="match status" value="1"/>
</dbReference>
<keyword evidence="5" id="KW-1185">Reference proteome</keyword>
<dbReference type="InterPro" id="IPR051450">
    <property type="entry name" value="Gfo/Idh/MocA_Oxidoreductases"/>
</dbReference>
<dbReference type="InterPro" id="IPR036291">
    <property type="entry name" value="NAD(P)-bd_dom_sf"/>
</dbReference>
<proteinExistence type="inferred from homology"/>
<dbReference type="Proteomes" id="UP001596028">
    <property type="component" value="Unassembled WGS sequence"/>
</dbReference>